<accession>A0A4C1VI47</accession>
<keyword evidence="3" id="KW-1185">Reference proteome</keyword>
<dbReference type="Proteomes" id="UP000299102">
    <property type="component" value="Unassembled WGS sequence"/>
</dbReference>
<dbReference type="AlphaFoldDB" id="A0A4C1VI47"/>
<feature type="region of interest" description="Disordered" evidence="1">
    <location>
        <begin position="128"/>
        <end position="178"/>
    </location>
</feature>
<evidence type="ECO:0000313" key="3">
    <source>
        <dbReference type="Proteomes" id="UP000299102"/>
    </source>
</evidence>
<feature type="compositionally biased region" description="Basic and acidic residues" evidence="1">
    <location>
        <begin position="57"/>
        <end position="66"/>
    </location>
</feature>
<sequence>MSSLTARAVDVNDVNHRLCPHGRSRVRRPRLGAAAFVRRYFPLGLRAPTGDVPRPSVRTDRVDRPAEGTAATGRPIRRHRGAGTYILYVSRDNGDAAGGGDDGRAASAERHRTAAIAAYMRAPHAHAVAGPAPAPAPADGVTPLISARASTSQTNTRHPRRQRRRRPRRRTRFQSAISHSTAVSALRIAFVFVQDPASPERSSGRGATPPIDGL</sequence>
<comment type="caution">
    <text evidence="2">The sequence shown here is derived from an EMBL/GenBank/DDBJ whole genome shotgun (WGS) entry which is preliminary data.</text>
</comment>
<feature type="region of interest" description="Disordered" evidence="1">
    <location>
        <begin position="50"/>
        <end position="78"/>
    </location>
</feature>
<dbReference type="EMBL" id="BGZK01000343">
    <property type="protein sequence ID" value="GBP38052.1"/>
    <property type="molecule type" value="Genomic_DNA"/>
</dbReference>
<reference evidence="2 3" key="1">
    <citation type="journal article" date="2019" name="Commun. Biol.">
        <title>The bagworm genome reveals a unique fibroin gene that provides high tensile strength.</title>
        <authorList>
            <person name="Kono N."/>
            <person name="Nakamura H."/>
            <person name="Ohtoshi R."/>
            <person name="Tomita M."/>
            <person name="Numata K."/>
            <person name="Arakawa K."/>
        </authorList>
    </citation>
    <scope>NUCLEOTIDE SEQUENCE [LARGE SCALE GENOMIC DNA]</scope>
</reference>
<protein>
    <submittedName>
        <fullName evidence="2">Uncharacterized protein</fullName>
    </submittedName>
</protein>
<feature type="compositionally biased region" description="Basic residues" evidence="1">
    <location>
        <begin position="157"/>
        <end position="172"/>
    </location>
</feature>
<evidence type="ECO:0000256" key="1">
    <source>
        <dbReference type="SAM" id="MobiDB-lite"/>
    </source>
</evidence>
<evidence type="ECO:0000313" key="2">
    <source>
        <dbReference type="EMBL" id="GBP38052.1"/>
    </source>
</evidence>
<organism evidence="2 3">
    <name type="scientific">Eumeta variegata</name>
    <name type="common">Bagworm moth</name>
    <name type="synonym">Eumeta japonica</name>
    <dbReference type="NCBI Taxonomy" id="151549"/>
    <lineage>
        <taxon>Eukaryota</taxon>
        <taxon>Metazoa</taxon>
        <taxon>Ecdysozoa</taxon>
        <taxon>Arthropoda</taxon>
        <taxon>Hexapoda</taxon>
        <taxon>Insecta</taxon>
        <taxon>Pterygota</taxon>
        <taxon>Neoptera</taxon>
        <taxon>Endopterygota</taxon>
        <taxon>Lepidoptera</taxon>
        <taxon>Glossata</taxon>
        <taxon>Ditrysia</taxon>
        <taxon>Tineoidea</taxon>
        <taxon>Psychidae</taxon>
        <taxon>Oiketicinae</taxon>
        <taxon>Eumeta</taxon>
    </lineage>
</organism>
<name>A0A4C1VI47_EUMVA</name>
<gene>
    <name evidence="2" type="ORF">EVAR_95177_1</name>
</gene>
<proteinExistence type="predicted"/>